<keyword evidence="8" id="KW-0675">Receptor</keyword>
<dbReference type="InterPro" id="IPR039426">
    <property type="entry name" value="TonB-dep_rcpt-like"/>
</dbReference>
<evidence type="ECO:0000256" key="5">
    <source>
        <dbReference type="ARBA" id="ARBA00022692"/>
    </source>
</evidence>
<dbReference type="InterPro" id="IPR012910">
    <property type="entry name" value="Plug_dom"/>
</dbReference>
<evidence type="ECO:0000256" key="10">
    <source>
        <dbReference type="PROSITE-ProRule" id="PRU01360"/>
    </source>
</evidence>
<evidence type="ECO:0000256" key="12">
    <source>
        <dbReference type="SAM" id="SignalP"/>
    </source>
</evidence>
<keyword evidence="7 10" id="KW-0472">Membrane</keyword>
<feature type="domain" description="TonB-dependent receptor plug" evidence="14">
    <location>
        <begin position="56"/>
        <end position="159"/>
    </location>
</feature>
<dbReference type="GO" id="GO:0038023">
    <property type="term" value="F:signaling receptor activity"/>
    <property type="evidence" value="ECO:0007669"/>
    <property type="project" value="InterPro"/>
</dbReference>
<dbReference type="SUPFAM" id="SSF56935">
    <property type="entry name" value="Porins"/>
    <property type="match status" value="1"/>
</dbReference>
<evidence type="ECO:0000259" key="13">
    <source>
        <dbReference type="Pfam" id="PF00593"/>
    </source>
</evidence>
<feature type="chain" id="PRO_5004141372" description="TonB-dependent siderophore receptor" evidence="12">
    <location>
        <begin position="23"/>
        <end position="696"/>
    </location>
</feature>
<dbReference type="GO" id="GO:0015891">
    <property type="term" value="P:siderophore transport"/>
    <property type="evidence" value="ECO:0007669"/>
    <property type="project" value="InterPro"/>
</dbReference>
<dbReference type="InterPro" id="IPR036942">
    <property type="entry name" value="Beta-barrel_TonB_sf"/>
</dbReference>
<keyword evidence="12" id="KW-0732">Signal</keyword>
<dbReference type="InterPro" id="IPR010105">
    <property type="entry name" value="TonB_sidphr_rcpt"/>
</dbReference>
<proteinExistence type="inferred from homology"/>
<dbReference type="EMBL" id="APQK01000014">
    <property type="protein sequence ID" value="ENW03407.1"/>
    <property type="molecule type" value="Genomic_DNA"/>
</dbReference>
<dbReference type="GO" id="GO:0015344">
    <property type="term" value="F:siderophore uptake transmembrane transporter activity"/>
    <property type="evidence" value="ECO:0007669"/>
    <property type="project" value="TreeGrafter"/>
</dbReference>
<dbReference type="PROSITE" id="PS52016">
    <property type="entry name" value="TONB_DEPENDENT_REC_3"/>
    <property type="match status" value="1"/>
</dbReference>
<evidence type="ECO:0008006" key="17">
    <source>
        <dbReference type="Google" id="ProtNLM"/>
    </source>
</evidence>
<protein>
    <recommendedName>
        <fullName evidence="17">TonB-dependent siderophore receptor</fullName>
    </recommendedName>
</protein>
<organism evidence="15 16">
    <name type="scientific">Acinetobacter beijerinckii ANC 3835</name>
    <dbReference type="NCBI Taxonomy" id="1217649"/>
    <lineage>
        <taxon>Bacteria</taxon>
        <taxon>Pseudomonadati</taxon>
        <taxon>Pseudomonadota</taxon>
        <taxon>Gammaproteobacteria</taxon>
        <taxon>Moraxellales</taxon>
        <taxon>Moraxellaceae</taxon>
        <taxon>Acinetobacter</taxon>
    </lineage>
</organism>
<sequence length="696" mass="79633">MQYKLGIWSCLGLGFFSTFSLAGDPTATLETIRIQANSTLESDTQSTASTKFSHDVLDVPFNRAFISKQQLEQQDVQRIDDALRLVSGVFHQSTLGGGFWDNYSIRGFSTDPNWGAAMIRNGLSVNRGISAPKDMVNIESLDFLKGPMAALYGRGETGGLLNLNSKKPEWQNASEINLRANSYEQYRISIENTAPLSDELAYRFAFAHEDNQSFRDHVSSKRWFFSPQLTWKISDQTQLDFDSEFTQQLGTFDRGISTVQKKFVMNPKTFTGEPNDGDMRVKDHFYQLRLSHAFNDEWKLNSALSYKDAQLTGLSTEPRRMQPDGQTLERQRRYRDYQSEDLLLQAELLGKFEQSWARHELLVSTEIGQLDYRQYQLRRNHSASNPNSINIYQPQYGQYSPSLAPFTDTDERQRYFALNLQDQMFLNDQWSVLVGTRFDQVEQKFENQLTHKQHQQTLHQASPRLGVNFKASDYWAFYSNYGRSFAMNSGMNRVGENFAPEKGQSYEIGSKYQLNDHSLLSLSLFKMQKQNVLTTDQIDPNFQTAAGEVSSQGIELDFNSQLNDRWSLNANYSYTDAQIEKDQDIAKGSRLSNIPKHQAAVSSNYEFLQQGAVKAGIGGNIRYVGERSGHNLDNGFNLPSYTLVNLNAYYSPSDRLRYQFNLNNLFDKTYYLSSYSDLWIQPGEPINASLSAQFKF</sequence>
<dbReference type="GO" id="GO:0009279">
    <property type="term" value="C:cell outer membrane"/>
    <property type="evidence" value="ECO:0007669"/>
    <property type="project" value="UniProtKB-SubCell"/>
</dbReference>
<evidence type="ECO:0000313" key="16">
    <source>
        <dbReference type="Proteomes" id="UP000018417"/>
    </source>
</evidence>
<name>N9DZS6_9GAMM</name>
<dbReference type="CDD" id="cd01347">
    <property type="entry name" value="ligand_gated_channel"/>
    <property type="match status" value="1"/>
</dbReference>
<evidence type="ECO:0000256" key="7">
    <source>
        <dbReference type="ARBA" id="ARBA00023136"/>
    </source>
</evidence>
<gene>
    <name evidence="15" type="ORF">F934_02663</name>
</gene>
<accession>N9DZS6</accession>
<keyword evidence="9 10" id="KW-0998">Cell outer membrane</keyword>
<dbReference type="Pfam" id="PF00593">
    <property type="entry name" value="TonB_dep_Rec_b-barrel"/>
    <property type="match status" value="1"/>
</dbReference>
<evidence type="ECO:0000256" key="4">
    <source>
        <dbReference type="ARBA" id="ARBA00022452"/>
    </source>
</evidence>
<dbReference type="AlphaFoldDB" id="N9DZS6"/>
<feature type="signal peptide" evidence="12">
    <location>
        <begin position="1"/>
        <end position="22"/>
    </location>
</feature>
<comment type="subcellular location">
    <subcellularLocation>
        <location evidence="1 10">Cell outer membrane</location>
        <topology evidence="1 10">Multi-pass membrane protein</topology>
    </subcellularLocation>
</comment>
<evidence type="ECO:0000256" key="8">
    <source>
        <dbReference type="ARBA" id="ARBA00023170"/>
    </source>
</evidence>
<feature type="domain" description="TonB-dependent receptor-like beta-barrel" evidence="13">
    <location>
        <begin position="231"/>
        <end position="665"/>
    </location>
</feature>
<dbReference type="HOGENOM" id="CLU_008287_9_4_6"/>
<evidence type="ECO:0000256" key="2">
    <source>
        <dbReference type="ARBA" id="ARBA00009810"/>
    </source>
</evidence>
<evidence type="ECO:0000259" key="14">
    <source>
        <dbReference type="Pfam" id="PF07715"/>
    </source>
</evidence>
<comment type="caution">
    <text evidence="15">The sequence shown here is derived from an EMBL/GenBank/DDBJ whole genome shotgun (WGS) entry which is preliminary data.</text>
</comment>
<dbReference type="Pfam" id="PF07715">
    <property type="entry name" value="Plug"/>
    <property type="match status" value="1"/>
</dbReference>
<dbReference type="FunFam" id="2.40.170.20:FF:000005">
    <property type="entry name" value="TonB-dependent siderophore receptor"/>
    <property type="match status" value="1"/>
</dbReference>
<comment type="similarity">
    <text evidence="2 10 11">Belongs to the TonB-dependent receptor family.</text>
</comment>
<keyword evidence="6 11" id="KW-0798">TonB box</keyword>
<dbReference type="InterPro" id="IPR037066">
    <property type="entry name" value="Plug_dom_sf"/>
</dbReference>
<dbReference type="PATRIC" id="fig|1217649.3.peg.2590"/>
<evidence type="ECO:0000256" key="6">
    <source>
        <dbReference type="ARBA" id="ARBA00023077"/>
    </source>
</evidence>
<evidence type="ECO:0000256" key="11">
    <source>
        <dbReference type="RuleBase" id="RU003357"/>
    </source>
</evidence>
<dbReference type="Gene3D" id="2.170.130.10">
    <property type="entry name" value="TonB-dependent receptor, plug domain"/>
    <property type="match status" value="1"/>
</dbReference>
<evidence type="ECO:0000256" key="9">
    <source>
        <dbReference type="ARBA" id="ARBA00023237"/>
    </source>
</evidence>
<keyword evidence="4 10" id="KW-1134">Transmembrane beta strand</keyword>
<dbReference type="PANTHER" id="PTHR32552">
    <property type="entry name" value="FERRICHROME IRON RECEPTOR-RELATED"/>
    <property type="match status" value="1"/>
</dbReference>
<dbReference type="RefSeq" id="WP_005055510.1">
    <property type="nucleotide sequence ID" value="NZ_KB849760.1"/>
</dbReference>
<reference evidence="15 16" key="1">
    <citation type="submission" date="2013-02" db="EMBL/GenBank/DDBJ databases">
        <title>The Genome Sequence of Acinetobacter beijerinckii ANC 3835.</title>
        <authorList>
            <consortium name="The Broad Institute Genome Sequencing Platform"/>
            <consortium name="The Broad Institute Genome Sequencing Center for Infectious Disease"/>
            <person name="Cerqueira G."/>
            <person name="Feldgarden M."/>
            <person name="Courvalin P."/>
            <person name="Perichon B."/>
            <person name="Grillot-Courvalin C."/>
            <person name="Clermont D."/>
            <person name="Rocha E."/>
            <person name="Yoon E.-J."/>
            <person name="Nemec A."/>
            <person name="Walker B."/>
            <person name="Young S.K."/>
            <person name="Zeng Q."/>
            <person name="Gargeya S."/>
            <person name="Fitzgerald M."/>
            <person name="Haas B."/>
            <person name="Abouelleil A."/>
            <person name="Alvarado L."/>
            <person name="Arachchi H.M."/>
            <person name="Berlin A.M."/>
            <person name="Chapman S.B."/>
            <person name="Dewar J."/>
            <person name="Goldberg J."/>
            <person name="Griggs A."/>
            <person name="Gujja S."/>
            <person name="Hansen M."/>
            <person name="Howarth C."/>
            <person name="Imamovic A."/>
            <person name="Larimer J."/>
            <person name="McCowan C."/>
            <person name="Murphy C."/>
            <person name="Neiman D."/>
            <person name="Pearson M."/>
            <person name="Priest M."/>
            <person name="Roberts A."/>
            <person name="Saif S."/>
            <person name="Shea T."/>
            <person name="Sisk P."/>
            <person name="Sykes S."/>
            <person name="Wortman J."/>
            <person name="Nusbaum C."/>
            <person name="Birren B."/>
        </authorList>
    </citation>
    <scope>NUCLEOTIDE SEQUENCE [LARGE SCALE GENOMIC DNA]</scope>
    <source>
        <strain evidence="15 16">ANC 3835</strain>
    </source>
</reference>
<evidence type="ECO:0000256" key="1">
    <source>
        <dbReference type="ARBA" id="ARBA00004571"/>
    </source>
</evidence>
<keyword evidence="3 10" id="KW-0813">Transport</keyword>
<dbReference type="NCBIfam" id="TIGR01783">
    <property type="entry name" value="TonB-siderophor"/>
    <property type="match status" value="1"/>
</dbReference>
<dbReference type="PANTHER" id="PTHR32552:SF90">
    <property type="entry name" value="METAL-PSEUDOPALINE RECEPTOR CNTO"/>
    <property type="match status" value="1"/>
</dbReference>
<dbReference type="Gene3D" id="2.40.170.20">
    <property type="entry name" value="TonB-dependent receptor, beta-barrel domain"/>
    <property type="match status" value="1"/>
</dbReference>
<dbReference type="OrthoDB" id="127311at2"/>
<keyword evidence="5 10" id="KW-0812">Transmembrane</keyword>
<dbReference type="Proteomes" id="UP000018417">
    <property type="component" value="Unassembled WGS sequence"/>
</dbReference>
<dbReference type="InterPro" id="IPR000531">
    <property type="entry name" value="Beta-barrel_TonB"/>
</dbReference>
<evidence type="ECO:0000256" key="3">
    <source>
        <dbReference type="ARBA" id="ARBA00022448"/>
    </source>
</evidence>
<evidence type="ECO:0000313" key="15">
    <source>
        <dbReference type="EMBL" id="ENW03407.1"/>
    </source>
</evidence>